<reference evidence="2" key="1">
    <citation type="submission" date="2020-01" db="EMBL/GenBank/DDBJ databases">
        <title>Identification and distribution of gene clusters putatively required for synthesis of sphingolipid metabolism inhibitors in phylogenetically diverse species of the filamentous fungus Fusarium.</title>
        <authorList>
            <person name="Kim H.-S."/>
            <person name="Busman M."/>
            <person name="Brown D.W."/>
            <person name="Divon H."/>
            <person name="Uhlig S."/>
            <person name="Proctor R.H."/>
        </authorList>
    </citation>
    <scope>NUCLEOTIDE SEQUENCE</scope>
    <source>
        <strain evidence="2">NRRL 53441</strain>
    </source>
</reference>
<feature type="compositionally biased region" description="Low complexity" evidence="1">
    <location>
        <begin position="9"/>
        <end position="23"/>
    </location>
</feature>
<gene>
    <name evidence="2" type="ORF">F53441_12970</name>
</gene>
<feature type="compositionally biased region" description="Polar residues" evidence="1">
    <location>
        <begin position="24"/>
        <end position="49"/>
    </location>
</feature>
<dbReference type="OrthoDB" id="5600002at2759"/>
<feature type="region of interest" description="Disordered" evidence="1">
    <location>
        <begin position="123"/>
        <end position="189"/>
    </location>
</feature>
<sequence length="371" mass="40269">MTQPSRLVGQRGSSQSRQPPSSSNTVETHLGSSSGAPRNESKPSGNNARPVSAYPVPSIVSDGVTTIATDSTPPGSLGLISSNDGHYSRENSDDISNSDWRYTATISGASTLRRAYVRHRAPKRRTLLRPTKAPPSPTEPVRRYRRRGMPSATKDRINLREPPPASAHAQIGSPTVGDPQAMAAAQQHPSAQAISAQQLALQQYQLQQQQQAAKSPQQATQAQLDHFRGRPAPSPLTNQEQLPQAQMARAHQLVLQQQQQSSDISLAKTHYTISQDHTKGEDARRSHLFASFGRARQKQTETQAAPVDQFGLNNNFSSLFDGGGMELANPLNSGDVLNDFDFDSFLHDQDGDNSAFNFTKAFPMGDEIGAD</sequence>
<dbReference type="AlphaFoldDB" id="A0A8H4JRJ0"/>
<protein>
    <submittedName>
        <fullName evidence="2">Uncharacterized protein</fullName>
    </submittedName>
</protein>
<feature type="region of interest" description="Disordered" evidence="1">
    <location>
        <begin position="1"/>
        <end position="95"/>
    </location>
</feature>
<comment type="caution">
    <text evidence="2">The sequence shown here is derived from an EMBL/GenBank/DDBJ whole genome shotgun (WGS) entry which is preliminary data.</text>
</comment>
<feature type="compositionally biased region" description="Polar residues" evidence="1">
    <location>
        <begin position="63"/>
        <end position="85"/>
    </location>
</feature>
<evidence type="ECO:0000313" key="2">
    <source>
        <dbReference type="EMBL" id="KAF4437680.1"/>
    </source>
</evidence>
<feature type="compositionally biased region" description="Polar residues" evidence="1">
    <location>
        <begin position="235"/>
        <end position="244"/>
    </location>
</feature>
<proteinExistence type="predicted"/>
<feature type="compositionally biased region" description="Low complexity" evidence="1">
    <location>
        <begin position="211"/>
        <end position="223"/>
    </location>
</feature>
<evidence type="ECO:0000256" key="1">
    <source>
        <dbReference type="SAM" id="MobiDB-lite"/>
    </source>
</evidence>
<dbReference type="EMBL" id="JAADJG010000750">
    <property type="protein sequence ID" value="KAF4437680.1"/>
    <property type="molecule type" value="Genomic_DNA"/>
</dbReference>
<accession>A0A8H4JRJ0</accession>
<keyword evidence="3" id="KW-1185">Reference proteome</keyword>
<dbReference type="Proteomes" id="UP000605986">
    <property type="component" value="Unassembled WGS sequence"/>
</dbReference>
<feature type="region of interest" description="Disordered" evidence="1">
    <location>
        <begin position="211"/>
        <end position="250"/>
    </location>
</feature>
<evidence type="ECO:0000313" key="3">
    <source>
        <dbReference type="Proteomes" id="UP000605986"/>
    </source>
</evidence>
<organism evidence="2 3">
    <name type="scientific">Fusarium austroafricanum</name>
    <dbReference type="NCBI Taxonomy" id="2364996"/>
    <lineage>
        <taxon>Eukaryota</taxon>
        <taxon>Fungi</taxon>
        <taxon>Dikarya</taxon>
        <taxon>Ascomycota</taxon>
        <taxon>Pezizomycotina</taxon>
        <taxon>Sordariomycetes</taxon>
        <taxon>Hypocreomycetidae</taxon>
        <taxon>Hypocreales</taxon>
        <taxon>Nectriaceae</taxon>
        <taxon>Fusarium</taxon>
        <taxon>Fusarium concolor species complex</taxon>
    </lineage>
</organism>
<name>A0A8H4JRJ0_9HYPO</name>